<organism evidence="1 2">
    <name type="scientific">Psychrobacter communis</name>
    <dbReference type="NCBI Taxonomy" id="2762238"/>
    <lineage>
        <taxon>Bacteria</taxon>
        <taxon>Pseudomonadati</taxon>
        <taxon>Pseudomonadota</taxon>
        <taxon>Gammaproteobacteria</taxon>
        <taxon>Moraxellales</taxon>
        <taxon>Moraxellaceae</taxon>
        <taxon>Psychrobacter</taxon>
    </lineage>
</organism>
<dbReference type="Proteomes" id="UP000606724">
    <property type="component" value="Unassembled WGS sequence"/>
</dbReference>
<accession>A0ABR8RIH6</accession>
<dbReference type="InterPro" id="IPR046723">
    <property type="entry name" value="DUF6615"/>
</dbReference>
<dbReference type="EMBL" id="JACSQR010000012">
    <property type="protein sequence ID" value="MBD7947575.1"/>
    <property type="molecule type" value="Genomic_DNA"/>
</dbReference>
<dbReference type="RefSeq" id="WP_191691215.1">
    <property type="nucleotide sequence ID" value="NZ_JACSQR010000012.1"/>
</dbReference>
<gene>
    <name evidence="1" type="ORF">H9653_06040</name>
</gene>
<evidence type="ECO:0008006" key="3">
    <source>
        <dbReference type="Google" id="ProtNLM"/>
    </source>
</evidence>
<dbReference type="Pfam" id="PF20320">
    <property type="entry name" value="DUF6615"/>
    <property type="match status" value="1"/>
</dbReference>
<proteinExistence type="predicted"/>
<sequence>MPLCQMHKNIEDEVVDFTAHVPSAGEESITDYLFWRWSLLNQKNSHLVAKSFTKHEESKTTGADFEMEIWFIGDSYSLPLAIQAKKISNEHKAYRSAFSYPNDTKQQINTLLNYTKQNKRVPLYMLYSQSAVYPYSKTPDCGVYIASAFDIENFANLPKGIKLSKSKILERCIHFYQLFCDLKQDSMNDYMSIETITNRLKELFSKKSALKSKLTEQIENNKTEILPNYVQLILENSQQHLNSDKKLKQNIQKMIKNHHSIEPRKIIVVDIR</sequence>
<reference evidence="1 2" key="1">
    <citation type="submission" date="2020-08" db="EMBL/GenBank/DDBJ databases">
        <title>A Genomic Blueprint of the Chicken Gut Microbiome.</title>
        <authorList>
            <person name="Gilroy R."/>
            <person name="Ravi A."/>
            <person name="Getino M."/>
            <person name="Pursley I."/>
            <person name="Horton D.L."/>
            <person name="Alikhan N.-F."/>
            <person name="Baker D."/>
            <person name="Gharbi K."/>
            <person name="Hall N."/>
            <person name="Watson M."/>
            <person name="Adriaenssens E.M."/>
            <person name="Foster-Nyarko E."/>
            <person name="Jarju S."/>
            <person name="Secka A."/>
            <person name="Antonio M."/>
            <person name="Oren A."/>
            <person name="Chaudhuri R."/>
            <person name="La Ragione R.M."/>
            <person name="Hildebrand F."/>
            <person name="Pallen M.J."/>
        </authorList>
    </citation>
    <scope>NUCLEOTIDE SEQUENCE [LARGE SCALE GENOMIC DNA]</scope>
    <source>
        <strain evidence="1 2">Sa4CVA2</strain>
    </source>
</reference>
<name>A0ABR8RIH6_9GAMM</name>
<protein>
    <recommendedName>
        <fullName evidence="3">Restriction endonuclease</fullName>
    </recommendedName>
</protein>
<comment type="caution">
    <text evidence="1">The sequence shown here is derived from an EMBL/GenBank/DDBJ whole genome shotgun (WGS) entry which is preliminary data.</text>
</comment>
<keyword evidence="2" id="KW-1185">Reference proteome</keyword>
<evidence type="ECO:0000313" key="2">
    <source>
        <dbReference type="Proteomes" id="UP000606724"/>
    </source>
</evidence>
<evidence type="ECO:0000313" key="1">
    <source>
        <dbReference type="EMBL" id="MBD7947575.1"/>
    </source>
</evidence>